<dbReference type="Proteomes" id="UP000005237">
    <property type="component" value="Unassembled WGS sequence"/>
</dbReference>
<proteinExistence type="predicted"/>
<evidence type="ECO:0000313" key="1">
    <source>
        <dbReference type="EnsemblMetazoa" id="CJA41690.1"/>
    </source>
</evidence>
<dbReference type="AlphaFoldDB" id="A0A8R1ETM2"/>
<protein>
    <submittedName>
        <fullName evidence="1">Uncharacterized protein</fullName>
    </submittedName>
</protein>
<name>A0A8R1ETM2_CAEJA</name>
<evidence type="ECO:0000313" key="2">
    <source>
        <dbReference type="Proteomes" id="UP000005237"/>
    </source>
</evidence>
<sequence>MKKFVTSYNIAKTLAEAKLPKAVGRIARKLVIADLKSGELCSTKKRGPRSILMDRITTEEPSVEHHCRLRRLTAQSSSPSTHSPACLLETYI</sequence>
<reference evidence="2" key="1">
    <citation type="submission" date="2010-08" db="EMBL/GenBank/DDBJ databases">
        <authorList>
            <consortium name="Caenorhabditis japonica Sequencing Consortium"/>
            <person name="Wilson R.K."/>
        </authorList>
    </citation>
    <scope>NUCLEOTIDE SEQUENCE [LARGE SCALE GENOMIC DNA]</scope>
    <source>
        <strain evidence="2">DF5081</strain>
    </source>
</reference>
<keyword evidence="2" id="KW-1185">Reference proteome</keyword>
<accession>A0A8R1ETM2</accession>
<organism evidence="1 2">
    <name type="scientific">Caenorhabditis japonica</name>
    <dbReference type="NCBI Taxonomy" id="281687"/>
    <lineage>
        <taxon>Eukaryota</taxon>
        <taxon>Metazoa</taxon>
        <taxon>Ecdysozoa</taxon>
        <taxon>Nematoda</taxon>
        <taxon>Chromadorea</taxon>
        <taxon>Rhabditida</taxon>
        <taxon>Rhabditina</taxon>
        <taxon>Rhabditomorpha</taxon>
        <taxon>Rhabditoidea</taxon>
        <taxon>Rhabditidae</taxon>
        <taxon>Peloderinae</taxon>
        <taxon>Caenorhabditis</taxon>
    </lineage>
</organism>
<dbReference type="EnsemblMetazoa" id="CJA41690.1">
    <property type="protein sequence ID" value="CJA41690.1"/>
    <property type="gene ID" value="WBGene00217538"/>
</dbReference>
<reference evidence="1" key="2">
    <citation type="submission" date="2022-06" db="UniProtKB">
        <authorList>
            <consortium name="EnsemblMetazoa"/>
        </authorList>
    </citation>
    <scope>IDENTIFICATION</scope>
    <source>
        <strain evidence="1">DF5081</strain>
    </source>
</reference>